<sequence>MTSNTFCNSSTKFSRSSLSFDPVNSGDSFLEILRLWMHHSLLDVWLFGDQHVLPPLESTSELRS</sequence>
<evidence type="ECO:0000313" key="2">
    <source>
        <dbReference type="Proteomes" id="UP000824120"/>
    </source>
</evidence>
<dbReference type="AlphaFoldDB" id="A0A9J5XNS8"/>
<protein>
    <submittedName>
        <fullName evidence="1">Uncharacterized protein</fullName>
    </submittedName>
</protein>
<comment type="caution">
    <text evidence="1">The sequence shown here is derived from an EMBL/GenBank/DDBJ whole genome shotgun (WGS) entry which is preliminary data.</text>
</comment>
<dbReference type="Proteomes" id="UP000824120">
    <property type="component" value="Chromosome 8"/>
</dbReference>
<reference evidence="1 2" key="1">
    <citation type="submission" date="2020-09" db="EMBL/GenBank/DDBJ databases">
        <title>De no assembly of potato wild relative species, Solanum commersonii.</title>
        <authorList>
            <person name="Cho K."/>
        </authorList>
    </citation>
    <scope>NUCLEOTIDE SEQUENCE [LARGE SCALE GENOMIC DNA]</scope>
    <source>
        <strain evidence="1">LZ3.2</strain>
        <tissue evidence="1">Leaf</tissue>
    </source>
</reference>
<gene>
    <name evidence="1" type="ORF">H5410_040395</name>
</gene>
<proteinExistence type="predicted"/>
<evidence type="ECO:0000313" key="1">
    <source>
        <dbReference type="EMBL" id="KAG5589881.1"/>
    </source>
</evidence>
<organism evidence="1 2">
    <name type="scientific">Solanum commersonii</name>
    <name type="common">Commerson's wild potato</name>
    <name type="synonym">Commerson's nightshade</name>
    <dbReference type="NCBI Taxonomy" id="4109"/>
    <lineage>
        <taxon>Eukaryota</taxon>
        <taxon>Viridiplantae</taxon>
        <taxon>Streptophyta</taxon>
        <taxon>Embryophyta</taxon>
        <taxon>Tracheophyta</taxon>
        <taxon>Spermatophyta</taxon>
        <taxon>Magnoliopsida</taxon>
        <taxon>eudicotyledons</taxon>
        <taxon>Gunneridae</taxon>
        <taxon>Pentapetalae</taxon>
        <taxon>asterids</taxon>
        <taxon>lamiids</taxon>
        <taxon>Solanales</taxon>
        <taxon>Solanaceae</taxon>
        <taxon>Solanoideae</taxon>
        <taxon>Solaneae</taxon>
        <taxon>Solanum</taxon>
    </lineage>
</organism>
<keyword evidence="2" id="KW-1185">Reference proteome</keyword>
<accession>A0A9J5XNS8</accession>
<dbReference type="EMBL" id="JACXVP010000008">
    <property type="protein sequence ID" value="KAG5589881.1"/>
    <property type="molecule type" value="Genomic_DNA"/>
</dbReference>
<name>A0A9J5XNS8_SOLCO</name>